<evidence type="ECO:0000256" key="6">
    <source>
        <dbReference type="SAM" id="Phobius"/>
    </source>
</evidence>
<organism evidence="7 8">
    <name type="scientific">Coemansia javaensis</name>
    <dbReference type="NCBI Taxonomy" id="2761396"/>
    <lineage>
        <taxon>Eukaryota</taxon>
        <taxon>Fungi</taxon>
        <taxon>Fungi incertae sedis</taxon>
        <taxon>Zoopagomycota</taxon>
        <taxon>Kickxellomycotina</taxon>
        <taxon>Kickxellomycetes</taxon>
        <taxon>Kickxellales</taxon>
        <taxon>Kickxellaceae</taxon>
        <taxon>Coemansia</taxon>
    </lineage>
</organism>
<evidence type="ECO:0000256" key="3">
    <source>
        <dbReference type="ARBA" id="ARBA00022692"/>
    </source>
</evidence>
<dbReference type="EMBL" id="JANBUL010000052">
    <property type="protein sequence ID" value="KAJ2783223.1"/>
    <property type="molecule type" value="Genomic_DNA"/>
</dbReference>
<dbReference type="GO" id="GO:0012505">
    <property type="term" value="C:endomembrane system"/>
    <property type="evidence" value="ECO:0007669"/>
    <property type="project" value="TreeGrafter"/>
</dbReference>
<comment type="similarity">
    <text evidence="2">Belongs to the CLPTM1 family.</text>
</comment>
<evidence type="ECO:0000313" key="7">
    <source>
        <dbReference type="EMBL" id="KAJ2783223.1"/>
    </source>
</evidence>
<evidence type="ECO:0000256" key="1">
    <source>
        <dbReference type="ARBA" id="ARBA00004141"/>
    </source>
</evidence>
<keyword evidence="8" id="KW-1185">Reference proteome</keyword>
<dbReference type="Proteomes" id="UP001140217">
    <property type="component" value="Unassembled WGS sequence"/>
</dbReference>
<dbReference type="GO" id="GO:0016020">
    <property type="term" value="C:membrane"/>
    <property type="evidence" value="ECO:0007669"/>
    <property type="project" value="UniProtKB-SubCell"/>
</dbReference>
<reference evidence="7" key="1">
    <citation type="submission" date="2022-07" db="EMBL/GenBank/DDBJ databases">
        <title>Phylogenomic reconstructions and comparative analyses of Kickxellomycotina fungi.</title>
        <authorList>
            <person name="Reynolds N.K."/>
            <person name="Stajich J.E."/>
            <person name="Barry K."/>
            <person name="Grigoriev I.V."/>
            <person name="Crous P."/>
            <person name="Smith M.E."/>
        </authorList>
    </citation>
    <scope>NUCLEOTIDE SEQUENCE</scope>
    <source>
        <strain evidence="7">NBRC 105414</strain>
    </source>
</reference>
<feature type="transmembrane region" description="Helical" evidence="6">
    <location>
        <begin position="474"/>
        <end position="495"/>
    </location>
</feature>
<dbReference type="PANTHER" id="PTHR21347">
    <property type="entry name" value="CLEFT LIP AND PALATE ASSOCIATED TRANSMEMBRANE PROTEIN-RELATED"/>
    <property type="match status" value="1"/>
</dbReference>
<accession>A0A9W8LKZ1</accession>
<dbReference type="OrthoDB" id="378564at2759"/>
<name>A0A9W8LKZ1_9FUNG</name>
<dbReference type="PANTHER" id="PTHR21347:SF0">
    <property type="entry name" value="LIPID SCRAMBLASE CLPTM1L"/>
    <property type="match status" value="1"/>
</dbReference>
<gene>
    <name evidence="7" type="primary">CLPTM1L</name>
    <name evidence="7" type="ORF">H4R18_001824</name>
</gene>
<evidence type="ECO:0000313" key="8">
    <source>
        <dbReference type="Proteomes" id="UP001140217"/>
    </source>
</evidence>
<evidence type="ECO:0000256" key="4">
    <source>
        <dbReference type="ARBA" id="ARBA00022989"/>
    </source>
</evidence>
<evidence type="ECO:0000256" key="2">
    <source>
        <dbReference type="ARBA" id="ARBA00009310"/>
    </source>
</evidence>
<dbReference type="InterPro" id="IPR008429">
    <property type="entry name" value="CLPTM1"/>
</dbReference>
<keyword evidence="5 6" id="KW-0472">Membrane</keyword>
<comment type="subcellular location">
    <subcellularLocation>
        <location evidence="1">Membrane</location>
        <topology evidence="1">Multi-pass membrane protein</topology>
    </subcellularLocation>
</comment>
<protein>
    <submittedName>
        <fullName evidence="7">Cleft lip and palate associated transmembrane protein 1</fullName>
    </submittedName>
</protein>
<comment type="caution">
    <text evidence="7">The sequence shown here is derived from an EMBL/GenBank/DDBJ whole genome shotgun (WGS) entry which is preliminary data.</text>
</comment>
<proteinExistence type="inferred from homology"/>
<feature type="transmembrane region" description="Helical" evidence="6">
    <location>
        <begin position="387"/>
        <end position="404"/>
    </location>
</feature>
<dbReference type="Pfam" id="PF05602">
    <property type="entry name" value="CLPTM1"/>
    <property type="match status" value="1"/>
</dbReference>
<keyword evidence="4 6" id="KW-1133">Transmembrane helix</keyword>
<keyword evidence="3 6" id="KW-0812">Transmembrane</keyword>
<feature type="transmembrane region" description="Helical" evidence="6">
    <location>
        <begin position="447"/>
        <end position="468"/>
    </location>
</feature>
<sequence length="598" mass="67842">MAGRLGKVTTALAVLAFCWYTQNMVRVALELFYPGTHIPLIKPLPPPQPGRVVHRLAWREPFEYEASMYVSSLDTFVHDGFFNSSALVWRLDPQSLAQRRPRFDTHMRISVPQAMRTANASALYAFLFVQQAGRAAPHPDLRDPLVAFARAQLIAARPRRINRKHSLVDGSAAAPDDEAEGAYSAGPWVPHGKTRLSWEIVLEDNVFREWAMPLDMAPYFRVRTTDDPLDRPYLPLTWENPLAAREKHWVPLTTRASVSEEEPLEAGAIDIDVTLSGVGLGWFRLCNYVSVGVQELRSPRALIQYSETDVDNLKEMVHEANPTMLAITMAAMAFHLLFEFLACKEDVAFWSAKSRDSLHGISRSSMLMSLATAWVRLLYMWDRRRDTNIVVLICAGVGALIETWKATKMLRLRDLWPRRRPAAKPEPTPTATTLYERVQREVDQQTAWYMVRVCVPLMVAYASFSLVYQQHDSYLSWILHISLVTVYSLEFVGMWPQLLINHKLKTVDMLPLAAFLYRFLVTFTDDLYALVVPMPILERIGTLRDDVVFFVLCYQWFKFPRRKAAADAAQGEDDAADIAKTADAADVAKAPPGKQKTS</sequence>
<dbReference type="AlphaFoldDB" id="A0A9W8LKZ1"/>
<evidence type="ECO:0000256" key="5">
    <source>
        <dbReference type="ARBA" id="ARBA00023136"/>
    </source>
</evidence>